<evidence type="ECO:0000313" key="5">
    <source>
        <dbReference type="EMBL" id="PWJ42178.1"/>
    </source>
</evidence>
<dbReference type="PANTHER" id="PTHR10799">
    <property type="entry name" value="SNF2/RAD54 HELICASE FAMILY"/>
    <property type="match status" value="1"/>
</dbReference>
<dbReference type="SMART" id="SM00490">
    <property type="entry name" value="HELICc"/>
    <property type="match status" value="1"/>
</dbReference>
<evidence type="ECO:0000313" key="6">
    <source>
        <dbReference type="Proteomes" id="UP000245535"/>
    </source>
</evidence>
<keyword evidence="2" id="KW-0175">Coiled coil</keyword>
<dbReference type="InterPro" id="IPR014001">
    <property type="entry name" value="Helicase_ATP-bd"/>
</dbReference>
<keyword evidence="6" id="KW-1185">Reference proteome</keyword>
<dbReference type="OrthoDB" id="9760715at2"/>
<dbReference type="Pfam" id="PF00271">
    <property type="entry name" value="Helicase_C"/>
    <property type="match status" value="1"/>
</dbReference>
<dbReference type="RefSeq" id="WP_109618897.1">
    <property type="nucleotide sequence ID" value="NZ_QGDO01000003.1"/>
</dbReference>
<organism evidence="5 6">
    <name type="scientific">Sediminitomix flava</name>
    <dbReference type="NCBI Taxonomy" id="379075"/>
    <lineage>
        <taxon>Bacteria</taxon>
        <taxon>Pseudomonadati</taxon>
        <taxon>Bacteroidota</taxon>
        <taxon>Cytophagia</taxon>
        <taxon>Cytophagales</taxon>
        <taxon>Flammeovirgaceae</taxon>
        <taxon>Sediminitomix</taxon>
    </lineage>
</organism>
<dbReference type="InterPro" id="IPR001650">
    <property type="entry name" value="Helicase_C-like"/>
</dbReference>
<feature type="coiled-coil region" evidence="2">
    <location>
        <begin position="479"/>
        <end position="506"/>
    </location>
</feature>
<protein>
    <submittedName>
        <fullName evidence="5">SNF2 family DNA or RNA helicase</fullName>
    </submittedName>
</protein>
<dbReference type="InterPro" id="IPR049730">
    <property type="entry name" value="SNF2/RAD54-like_C"/>
</dbReference>
<name>A0A315ZBL4_SEDFL</name>
<dbReference type="PROSITE" id="PS51194">
    <property type="entry name" value="HELICASE_CTER"/>
    <property type="match status" value="1"/>
</dbReference>
<keyword evidence="5" id="KW-0067">ATP-binding</keyword>
<dbReference type="PROSITE" id="PS51192">
    <property type="entry name" value="HELICASE_ATP_BIND_1"/>
    <property type="match status" value="1"/>
</dbReference>
<sequence>MITNSLLDSYTDFEQKIQRYPEDQQLKLVTLMLYVGYSGESIQTIKRDFYRVIEVSQAFNQSELNLLLEEVFVCKFLDDESFQFQRIYKVDSADLFVSCAHYFFFTLNQHSLFETYQSNLSAKQSSKYNSYWNERVKQDNIIRDFFIDQPISERLVQLSYLLATVEFSQSPIAADLVLSFVALCQLKKCFPSFLIEDDYNLNQITQLLLKELYHGKLALERLTNCLTTLYELTSSERFLMLKSLLNHQFKGKEFAIKNELKSDFYQRLIPYANLINHKNSEVLKNFLSESGIADLSKEAKKKSSKNWKLLSQQKEVLLVFFLLREEYTHRDFLFNRYKFLLKSNTTQILFYEHLIDLLILFKTEIDVDCKNYKEDVLSYWKSYFDDAFKQLSPLSFPIILFLLKEVFKNEFYVTDEIVEQLNFRASSYHRKGLNWYASITAELCVRFNDEWLQPQFERMLVEDGFQLKNIFEQEDPNDWKALVAKMEKLADRLKEIDEEKKEQENATQHRLIWVVSPKYLQVKPFEQNRLKSGKWGKPKKISDQKLISKDIKGAIELDFEILNHAYQTNKGYYEDYVAYEVLEVWKRLEGHPNVVLEENIDQSVTVTKEEIEISVAENGDFYELNFGQDFNMNFPVKQESTTRFTYFNVDEKVKEWFSTFPQGVLIPKEAKNELKAVVGQLSRNLHVHSKVDEIREELPEISADTQLYALLTPKGNNIQLNLYFKPFSTQLPYVVPTKGKEALIEDVQRVRTRAVRDFRVEEEIIRNFFVDRPNLFNTHDGHFSWELTDRVEALNALMELQSGAFKAIIEWPKGVKFQLLASADVSQLSMSVKMKKTDWFHLDGELKINEEIVVSLMELLSKYKENPSLQFVEVRENQFISLTNKLRTQLAAFENFAEDFRQGIDMHPLVTYGILHELKEKINLDADQAWTEFEDRVETAYATEFSLPKNLQATLRDYQLDGYQWLSILSASGAGACLADDMGLGKTLQAITLLLAQAKDGASLVIAPSSVTFNWVKEIQKFAPTLNVHLLSEVSKRETLIKSLGQNDVLICSYGLLQTGIPALRKKGWNVIILDEAQAIKNRSTKRSEEAMKLKAKTRILTTGTPIENNLGELWNLFQFINPGLLGDWESFNDNYILRITSDDDLHAKVARRNLRKIIAPFILRRTKSEVLEELPQKTEMVLNVKMSEEESIYYEALRRTAIGEIEDIIEKKKEGGAFKVLAELTKLRQACCHPTLINHEWQWESSKLSLFLETVKELKAGGHRALVFSQFVSYLNILKVELEKEGVSYQYLDGSTTLKNREKAVNDFQSGEGDVFLISLKAGGTGLNLTTADYVIHMDPWWNPAVEDQATDRAYRIGQERPVTVYRLITQNTIEEKMIQLHHEKRQLADDLLSESATTTKLDTKELLKLITEF</sequence>
<dbReference type="InterPro" id="IPR000330">
    <property type="entry name" value="SNF2_N"/>
</dbReference>
<feature type="domain" description="Helicase ATP-binding" evidence="3">
    <location>
        <begin position="967"/>
        <end position="1124"/>
    </location>
</feature>
<keyword evidence="5" id="KW-0547">Nucleotide-binding</keyword>
<dbReference type="InterPro" id="IPR038718">
    <property type="entry name" value="SNF2-like_sf"/>
</dbReference>
<gene>
    <name evidence="5" type="ORF">BC781_103429</name>
</gene>
<dbReference type="CDD" id="cd18793">
    <property type="entry name" value="SF2_C_SNF"/>
    <property type="match status" value="1"/>
</dbReference>
<dbReference type="GO" id="GO:0016787">
    <property type="term" value="F:hydrolase activity"/>
    <property type="evidence" value="ECO:0007669"/>
    <property type="project" value="UniProtKB-KW"/>
</dbReference>
<dbReference type="GO" id="GO:0004386">
    <property type="term" value="F:helicase activity"/>
    <property type="evidence" value="ECO:0007669"/>
    <property type="project" value="UniProtKB-KW"/>
</dbReference>
<proteinExistence type="predicted"/>
<dbReference type="Gene3D" id="3.40.50.10810">
    <property type="entry name" value="Tandem AAA-ATPase domain"/>
    <property type="match status" value="1"/>
</dbReference>
<dbReference type="InterPro" id="IPR027417">
    <property type="entry name" value="P-loop_NTPase"/>
</dbReference>
<dbReference type="EMBL" id="QGDO01000003">
    <property type="protein sequence ID" value="PWJ42178.1"/>
    <property type="molecule type" value="Genomic_DNA"/>
</dbReference>
<dbReference type="CDD" id="cd18012">
    <property type="entry name" value="DEXQc_arch_SWI2_SNF2"/>
    <property type="match status" value="1"/>
</dbReference>
<feature type="domain" description="Helicase C-terminal" evidence="4">
    <location>
        <begin position="1248"/>
        <end position="1409"/>
    </location>
</feature>
<dbReference type="Pfam" id="PF00176">
    <property type="entry name" value="SNF2-rel_dom"/>
    <property type="match status" value="1"/>
</dbReference>
<dbReference type="GO" id="GO:0005524">
    <property type="term" value="F:ATP binding"/>
    <property type="evidence" value="ECO:0007669"/>
    <property type="project" value="InterPro"/>
</dbReference>
<evidence type="ECO:0000259" key="3">
    <source>
        <dbReference type="PROSITE" id="PS51192"/>
    </source>
</evidence>
<evidence type="ECO:0000256" key="2">
    <source>
        <dbReference type="SAM" id="Coils"/>
    </source>
</evidence>
<comment type="caution">
    <text evidence="5">The sequence shown here is derived from an EMBL/GenBank/DDBJ whole genome shotgun (WGS) entry which is preliminary data.</text>
</comment>
<keyword evidence="1" id="KW-0378">Hydrolase</keyword>
<evidence type="ECO:0000259" key="4">
    <source>
        <dbReference type="PROSITE" id="PS51194"/>
    </source>
</evidence>
<evidence type="ECO:0000256" key="1">
    <source>
        <dbReference type="ARBA" id="ARBA00022801"/>
    </source>
</evidence>
<dbReference type="SUPFAM" id="SSF52540">
    <property type="entry name" value="P-loop containing nucleoside triphosphate hydrolases"/>
    <property type="match status" value="2"/>
</dbReference>
<dbReference type="Gene3D" id="3.40.50.300">
    <property type="entry name" value="P-loop containing nucleotide triphosphate hydrolases"/>
    <property type="match status" value="1"/>
</dbReference>
<accession>A0A315ZBL4</accession>
<reference evidence="5 6" key="1">
    <citation type="submission" date="2018-03" db="EMBL/GenBank/DDBJ databases">
        <title>Genomic Encyclopedia of Archaeal and Bacterial Type Strains, Phase II (KMG-II): from individual species to whole genera.</title>
        <authorList>
            <person name="Goeker M."/>
        </authorList>
    </citation>
    <scope>NUCLEOTIDE SEQUENCE [LARGE SCALE GENOMIC DNA]</scope>
    <source>
        <strain evidence="5 6">DSM 28229</strain>
    </source>
</reference>
<dbReference type="SMART" id="SM00487">
    <property type="entry name" value="DEXDc"/>
    <property type="match status" value="1"/>
</dbReference>
<dbReference type="Proteomes" id="UP000245535">
    <property type="component" value="Unassembled WGS sequence"/>
</dbReference>
<keyword evidence="5" id="KW-0347">Helicase</keyword>